<proteinExistence type="inferred from homology"/>
<dbReference type="EMBL" id="QFPP01000040">
    <property type="protein sequence ID" value="PZQ76805.1"/>
    <property type="molecule type" value="Genomic_DNA"/>
</dbReference>
<dbReference type="InterPro" id="IPR018303">
    <property type="entry name" value="ATPase_P-typ_P_site"/>
</dbReference>
<comment type="caution">
    <text evidence="14">The sequence shown here is derived from an EMBL/GenBank/DDBJ whole genome shotgun (WGS) entry which is preliminary data.</text>
</comment>
<keyword evidence="4" id="KW-0597">Phosphoprotein</keyword>
<dbReference type="SUPFAM" id="SSF81653">
    <property type="entry name" value="Calcium ATPase, transduction domain A"/>
    <property type="match status" value="1"/>
</dbReference>
<evidence type="ECO:0000256" key="7">
    <source>
        <dbReference type="ARBA" id="ARBA00022840"/>
    </source>
</evidence>
<evidence type="ECO:0000256" key="10">
    <source>
        <dbReference type="ARBA" id="ARBA00022989"/>
    </source>
</evidence>
<dbReference type="PROSITE" id="PS00154">
    <property type="entry name" value="ATPASE_E1_E2"/>
    <property type="match status" value="1"/>
</dbReference>
<dbReference type="Pfam" id="PF00690">
    <property type="entry name" value="Cation_ATPase_N"/>
    <property type="match status" value="1"/>
</dbReference>
<dbReference type="GO" id="GO:0036376">
    <property type="term" value="P:sodium ion export across plasma membrane"/>
    <property type="evidence" value="ECO:0007669"/>
    <property type="project" value="TreeGrafter"/>
</dbReference>
<comment type="subcellular location">
    <subcellularLocation>
        <location evidence="1">Cell membrane</location>
        <topology evidence="1">Multi-pass membrane protein</topology>
    </subcellularLocation>
</comment>
<dbReference type="Gene3D" id="3.40.50.1000">
    <property type="entry name" value="HAD superfamily/HAD-like"/>
    <property type="match status" value="1"/>
</dbReference>
<name>A0A2W5QPJ7_VARPD</name>
<dbReference type="InterPro" id="IPR036412">
    <property type="entry name" value="HAD-like_sf"/>
</dbReference>
<feature type="transmembrane region" description="Helical" evidence="12">
    <location>
        <begin position="718"/>
        <end position="741"/>
    </location>
</feature>
<dbReference type="InterPro" id="IPR023298">
    <property type="entry name" value="ATPase_P-typ_TM_dom_sf"/>
</dbReference>
<dbReference type="SMART" id="SM00831">
    <property type="entry name" value="Cation_ATPase_N"/>
    <property type="match status" value="1"/>
</dbReference>
<keyword evidence="11 12" id="KW-0472">Membrane</keyword>
<evidence type="ECO:0000256" key="9">
    <source>
        <dbReference type="ARBA" id="ARBA00022967"/>
    </source>
</evidence>
<gene>
    <name evidence="14" type="ORF">DI563_05990</name>
</gene>
<evidence type="ECO:0000256" key="8">
    <source>
        <dbReference type="ARBA" id="ARBA00022842"/>
    </source>
</evidence>
<dbReference type="InterPro" id="IPR023214">
    <property type="entry name" value="HAD_sf"/>
</dbReference>
<dbReference type="InterPro" id="IPR044492">
    <property type="entry name" value="P_typ_ATPase_HD_dom"/>
</dbReference>
<dbReference type="FunFam" id="3.40.50.1000:FF:000001">
    <property type="entry name" value="Phospholipid-transporting ATPase IC"/>
    <property type="match status" value="1"/>
</dbReference>
<keyword evidence="7" id="KW-0067">ATP-binding</keyword>
<dbReference type="PRINTS" id="PR00119">
    <property type="entry name" value="CATATPASE"/>
</dbReference>
<keyword evidence="6" id="KW-0547">Nucleotide-binding</keyword>
<keyword evidence="3" id="KW-1003">Cell membrane</keyword>
<dbReference type="InterPro" id="IPR001757">
    <property type="entry name" value="P_typ_ATPase"/>
</dbReference>
<feature type="transmembrane region" description="Helical" evidence="12">
    <location>
        <begin position="287"/>
        <end position="313"/>
    </location>
</feature>
<dbReference type="Gene3D" id="1.20.1110.10">
    <property type="entry name" value="Calcium-transporting ATPase, transmembrane domain"/>
    <property type="match status" value="2"/>
</dbReference>
<dbReference type="GO" id="GO:0030007">
    <property type="term" value="P:intracellular potassium ion homeostasis"/>
    <property type="evidence" value="ECO:0007669"/>
    <property type="project" value="TreeGrafter"/>
</dbReference>
<dbReference type="Gene3D" id="2.70.150.10">
    <property type="entry name" value="Calcium-transporting ATPase, cytoplasmic transduction domain A"/>
    <property type="match status" value="1"/>
</dbReference>
<feature type="transmembrane region" description="Helical" evidence="12">
    <location>
        <begin position="261"/>
        <end position="281"/>
    </location>
</feature>
<evidence type="ECO:0000256" key="12">
    <source>
        <dbReference type="SAM" id="Phobius"/>
    </source>
</evidence>
<dbReference type="InterPro" id="IPR050510">
    <property type="entry name" value="Cation_transp_ATPase_P-type"/>
</dbReference>
<dbReference type="GO" id="GO:0005391">
    <property type="term" value="F:P-type sodium:potassium-exchanging transporter activity"/>
    <property type="evidence" value="ECO:0007669"/>
    <property type="project" value="TreeGrafter"/>
</dbReference>
<evidence type="ECO:0000256" key="4">
    <source>
        <dbReference type="ARBA" id="ARBA00022553"/>
    </source>
</evidence>
<protein>
    <submittedName>
        <fullName evidence="14">Carbonate dehydratase</fullName>
    </submittedName>
</protein>
<dbReference type="GO" id="GO:0006883">
    <property type="term" value="P:intracellular sodium ion homeostasis"/>
    <property type="evidence" value="ECO:0007669"/>
    <property type="project" value="TreeGrafter"/>
</dbReference>
<dbReference type="InterPro" id="IPR004014">
    <property type="entry name" value="ATPase_P-typ_cation-transptr_N"/>
</dbReference>
<dbReference type="AlphaFoldDB" id="A0A2W5QPJ7"/>
<feature type="transmembrane region" description="Helical" evidence="12">
    <location>
        <begin position="862"/>
        <end position="879"/>
    </location>
</feature>
<evidence type="ECO:0000256" key="11">
    <source>
        <dbReference type="ARBA" id="ARBA00023136"/>
    </source>
</evidence>
<dbReference type="Pfam" id="PF13246">
    <property type="entry name" value="Cation_ATPase"/>
    <property type="match status" value="1"/>
</dbReference>
<dbReference type="GO" id="GO:0005886">
    <property type="term" value="C:plasma membrane"/>
    <property type="evidence" value="ECO:0007669"/>
    <property type="project" value="UniProtKB-SubCell"/>
</dbReference>
<keyword evidence="8" id="KW-0460">Magnesium</keyword>
<dbReference type="SFLD" id="SFLDS00003">
    <property type="entry name" value="Haloacid_Dehalogenase"/>
    <property type="match status" value="1"/>
</dbReference>
<keyword evidence="5 12" id="KW-0812">Transmembrane</keyword>
<keyword evidence="10 12" id="KW-1133">Transmembrane helix</keyword>
<evidence type="ECO:0000256" key="2">
    <source>
        <dbReference type="ARBA" id="ARBA00005675"/>
    </source>
</evidence>
<dbReference type="GO" id="GO:0005524">
    <property type="term" value="F:ATP binding"/>
    <property type="evidence" value="ECO:0007669"/>
    <property type="project" value="UniProtKB-KW"/>
</dbReference>
<keyword evidence="9" id="KW-1278">Translocase</keyword>
<dbReference type="SUPFAM" id="SSF56784">
    <property type="entry name" value="HAD-like"/>
    <property type="match status" value="1"/>
</dbReference>
<dbReference type="SUPFAM" id="SSF81660">
    <property type="entry name" value="Metal cation-transporting ATPase, ATP-binding domain N"/>
    <property type="match status" value="1"/>
</dbReference>
<dbReference type="GO" id="GO:1902600">
    <property type="term" value="P:proton transmembrane transport"/>
    <property type="evidence" value="ECO:0007669"/>
    <property type="project" value="TreeGrafter"/>
</dbReference>
<evidence type="ECO:0000313" key="15">
    <source>
        <dbReference type="Proteomes" id="UP000249135"/>
    </source>
</evidence>
<dbReference type="NCBIfam" id="TIGR01494">
    <property type="entry name" value="ATPase_P-type"/>
    <property type="match status" value="2"/>
</dbReference>
<dbReference type="SFLD" id="SFLDG00002">
    <property type="entry name" value="C1.7:_P-type_atpase_like"/>
    <property type="match status" value="1"/>
</dbReference>
<dbReference type="InterPro" id="IPR008250">
    <property type="entry name" value="ATPase_P-typ_transduc_dom_A_sf"/>
</dbReference>
<evidence type="ECO:0000313" key="14">
    <source>
        <dbReference type="EMBL" id="PZQ76805.1"/>
    </source>
</evidence>
<feature type="transmembrane region" description="Helical" evidence="12">
    <location>
        <begin position="830"/>
        <end position="850"/>
    </location>
</feature>
<dbReference type="PANTHER" id="PTHR43294">
    <property type="entry name" value="SODIUM/POTASSIUM-TRANSPORTING ATPASE SUBUNIT ALPHA"/>
    <property type="match status" value="1"/>
</dbReference>
<dbReference type="Pfam" id="PF00689">
    <property type="entry name" value="Cation_ATPase_C"/>
    <property type="match status" value="1"/>
</dbReference>
<dbReference type="InterPro" id="IPR059000">
    <property type="entry name" value="ATPase_P-type_domA"/>
</dbReference>
<feature type="transmembrane region" description="Helical" evidence="12">
    <location>
        <begin position="69"/>
        <end position="91"/>
    </location>
</feature>
<comment type="similarity">
    <text evidence="2">Belongs to the cation transport ATPase (P-type) (TC 3.A.3) family. Type IIA subfamily.</text>
</comment>
<reference evidence="14 15" key="1">
    <citation type="submission" date="2017-08" db="EMBL/GenBank/DDBJ databases">
        <title>Infants hospitalized years apart are colonized by the same room-sourced microbial strains.</title>
        <authorList>
            <person name="Brooks B."/>
            <person name="Olm M.R."/>
            <person name="Firek B.A."/>
            <person name="Baker R."/>
            <person name="Thomas B.C."/>
            <person name="Morowitz M.J."/>
            <person name="Banfield J.F."/>
        </authorList>
    </citation>
    <scope>NUCLEOTIDE SEQUENCE [LARGE SCALE GENOMIC DNA]</scope>
    <source>
        <strain evidence="14">S2_005_003_R2_41</strain>
    </source>
</reference>
<dbReference type="GO" id="GO:0016887">
    <property type="term" value="F:ATP hydrolysis activity"/>
    <property type="evidence" value="ECO:0007669"/>
    <property type="project" value="InterPro"/>
</dbReference>
<dbReference type="InterPro" id="IPR023299">
    <property type="entry name" value="ATPase_P-typ_cyto_dom_N"/>
</dbReference>
<evidence type="ECO:0000259" key="13">
    <source>
        <dbReference type="SMART" id="SM00831"/>
    </source>
</evidence>
<organism evidence="14 15">
    <name type="scientific">Variovorax paradoxus</name>
    <dbReference type="NCBI Taxonomy" id="34073"/>
    <lineage>
        <taxon>Bacteria</taxon>
        <taxon>Pseudomonadati</taxon>
        <taxon>Pseudomonadota</taxon>
        <taxon>Betaproteobacteria</taxon>
        <taxon>Burkholderiales</taxon>
        <taxon>Comamonadaceae</taxon>
        <taxon>Variovorax</taxon>
    </lineage>
</organism>
<dbReference type="SFLD" id="SFLDF00027">
    <property type="entry name" value="p-type_atpase"/>
    <property type="match status" value="1"/>
</dbReference>
<dbReference type="Gene3D" id="3.40.1110.10">
    <property type="entry name" value="Calcium-transporting ATPase, cytoplasmic domain N"/>
    <property type="match status" value="1"/>
</dbReference>
<dbReference type="PANTHER" id="PTHR43294:SF21">
    <property type="entry name" value="CATION TRANSPORTING ATPASE"/>
    <property type="match status" value="1"/>
</dbReference>
<dbReference type="Pfam" id="PF00122">
    <property type="entry name" value="E1-E2_ATPase"/>
    <property type="match status" value="1"/>
</dbReference>
<feature type="domain" description="Cation-transporting P-type ATPase N-terminal" evidence="13">
    <location>
        <begin position="20"/>
        <end position="93"/>
    </location>
</feature>
<evidence type="ECO:0000256" key="6">
    <source>
        <dbReference type="ARBA" id="ARBA00022741"/>
    </source>
</evidence>
<accession>A0A2W5QPJ7</accession>
<evidence type="ECO:0000256" key="5">
    <source>
        <dbReference type="ARBA" id="ARBA00022692"/>
    </source>
</evidence>
<dbReference type="SUPFAM" id="SSF81665">
    <property type="entry name" value="Calcium ATPase, transmembrane domain M"/>
    <property type="match status" value="1"/>
</dbReference>
<dbReference type="PRINTS" id="PR00120">
    <property type="entry name" value="HATPASE"/>
</dbReference>
<evidence type="ECO:0000256" key="1">
    <source>
        <dbReference type="ARBA" id="ARBA00004651"/>
    </source>
</evidence>
<dbReference type="Proteomes" id="UP000249135">
    <property type="component" value="Unassembled WGS sequence"/>
</dbReference>
<dbReference type="FunFam" id="3.40.50.1000:FF:000028">
    <property type="entry name" value="Calcium-transporting P-type ATPase, putative"/>
    <property type="match status" value="1"/>
</dbReference>
<dbReference type="GO" id="GO:1990573">
    <property type="term" value="P:potassium ion import across plasma membrane"/>
    <property type="evidence" value="ECO:0007669"/>
    <property type="project" value="TreeGrafter"/>
</dbReference>
<feature type="transmembrane region" description="Helical" evidence="12">
    <location>
        <begin position="761"/>
        <end position="780"/>
    </location>
</feature>
<evidence type="ECO:0000256" key="3">
    <source>
        <dbReference type="ARBA" id="ARBA00022475"/>
    </source>
</evidence>
<dbReference type="FunFam" id="2.70.150.10:FF:000160">
    <property type="entry name" value="Sarcoplasmic/endoplasmic reticulum calcium ATPase 1"/>
    <property type="match status" value="1"/>
</dbReference>
<sequence length="905" mass="94887">MTTPLPDLDDVVGDASSHPAWHALDAEAALRRQGTGQQGLSAAQACERLARHGPNALPEAARMHPLRRLLAQFESSLILFLLGSAMLAALLGHAVDAAVIAGVVLVNAIVGFVQEGKAETAMDALRAMLAPHARVLRAGERLRVAVAEVVPGDVVLLEAGDRVPADLRLLHARGLLVDEAILTGESVGSVKHEASVAPDAPLGERASMAYSGTLVTAGQAQGLVVATGRHTEIGHISGLLGSVRSLTTPLLRQIDRFGRRFTLSCIVGGAMLFAVAVGVQGTPWLEALMVVVAIAVSLVPEGLPAVITITLALGVRRMAGRHAIVRRLPAVETLGATTVICSDKTGTLTRNEMTASRVVAEGVAIAVSGSGYAPVGVLELPTDHDGLPAHARRLIETGLLCNDAQLHPPAPAGGDWKVDGDPMEGALVALAMKAGLDPAALRAGRPRSDEIPFDAQHRFMATLHEHADGSAELLVKGAPERVLAMCSGQLGAHGRVQPLQAVQWQAAIAQAAAAGERVLGFAVRRLDAAPQALDFSHAQGLVFLGLVGFIDPPRAEAAAAVADCRSAGIAVKMITGDHAATATAIAARLGLAESPVVMTGQEVDAASDAELRPLARRATVFARANPEHKLRVVRALQAEGQVVAMTGDGVNDAPSLKQADVGVAMGHKGTDAAREAAQIVLADDNFASIVAAVSEGRTVYDNIRKVIAWTLPSNGGEVLAIVAAMLLGLTLPMTTPQILWINMILTISLGLPDAPLLSPFMLWRVGVVSILFMAGSFGIFEWAMRRGHSLQLARTMVVDTLCVLEIFYLFNVRYLHTRSFTWSGARGTPAVLGAVAVVVAAQLAFTYAPWMQRLFDSRPVPALDGLVILAIGLACMVLLEAEKALLRHWRVFEELAAPMAEGPSA</sequence>
<feature type="transmembrane region" description="Helical" evidence="12">
    <location>
        <begin position="97"/>
        <end position="113"/>
    </location>
</feature>
<dbReference type="InterPro" id="IPR006068">
    <property type="entry name" value="ATPase_P-typ_cation-transptr_C"/>
</dbReference>